<protein>
    <recommendedName>
        <fullName evidence="4">SipW-cognate class signal peptide</fullName>
    </recommendedName>
</protein>
<sequence length="240" mass="26681">MKKSKLLACLAMAGVLAIGAGTYAIFSDKTVERNNIFTIGTGIDGEIFEPNWEGTEEKGVEYRPDSTISKDPQIKNNSDAESAYIGIQLRYSLPKDAYVTYSNNNDKQYKSNAEVLKDLGYNNEEEYIKALTAETEFNLTLDKFTAATTKNGKEVEGYWVPLKNGDVTVPNSYMYVGDNGKALAVEHGMLTEPIFKEVKIVKDIDIKDMMPFEIHVQGYLVQSTEGINAAEELTNLMNAK</sequence>
<accession>A0A7G9GIS8</accession>
<evidence type="ECO:0008006" key="4">
    <source>
        <dbReference type="Google" id="ProtNLM"/>
    </source>
</evidence>
<name>A0A7G9GIS8_9FIRM</name>
<evidence type="ECO:0000313" key="2">
    <source>
        <dbReference type="EMBL" id="QNM10710.1"/>
    </source>
</evidence>
<reference evidence="2 3" key="1">
    <citation type="submission" date="2020-08" db="EMBL/GenBank/DDBJ databases">
        <authorList>
            <person name="Liu C."/>
            <person name="Sun Q."/>
        </authorList>
    </citation>
    <scope>NUCLEOTIDE SEQUENCE [LARGE SCALE GENOMIC DNA]</scope>
    <source>
        <strain evidence="2 3">NSJ-61</strain>
    </source>
</reference>
<feature type="chain" id="PRO_5039541973" description="SipW-cognate class signal peptide" evidence="1">
    <location>
        <begin position="21"/>
        <end position="240"/>
    </location>
</feature>
<dbReference type="KEGG" id="ehn:H9Q80_10430"/>
<dbReference type="AlphaFoldDB" id="A0A7G9GIS8"/>
<evidence type="ECO:0000256" key="1">
    <source>
        <dbReference type="SAM" id="SignalP"/>
    </source>
</evidence>
<gene>
    <name evidence="2" type="ORF">H9Q80_10430</name>
</gene>
<feature type="signal peptide" evidence="1">
    <location>
        <begin position="1"/>
        <end position="20"/>
    </location>
</feature>
<evidence type="ECO:0000313" key="3">
    <source>
        <dbReference type="Proteomes" id="UP000515856"/>
    </source>
</evidence>
<proteinExistence type="predicted"/>
<dbReference type="Proteomes" id="UP000515856">
    <property type="component" value="Chromosome"/>
</dbReference>
<dbReference type="NCBIfam" id="TIGR04088">
    <property type="entry name" value="cognate_SipW"/>
    <property type="match status" value="1"/>
</dbReference>
<dbReference type="EMBL" id="CP060636">
    <property type="protein sequence ID" value="QNM10710.1"/>
    <property type="molecule type" value="Genomic_DNA"/>
</dbReference>
<dbReference type="InterPro" id="IPR023833">
    <property type="entry name" value="Signal_pept_SipW-depend-type"/>
</dbReference>
<keyword evidence="3" id="KW-1185">Reference proteome</keyword>
<organism evidence="2 3">
    <name type="scientific">[Eubacterium] hominis</name>
    <dbReference type="NCBI Taxonomy" id="2764325"/>
    <lineage>
        <taxon>Bacteria</taxon>
        <taxon>Bacillati</taxon>
        <taxon>Bacillota</taxon>
        <taxon>Erysipelotrichia</taxon>
        <taxon>Erysipelotrichales</taxon>
        <taxon>Erysipelotrichaceae</taxon>
        <taxon>Amedibacillus</taxon>
    </lineage>
</organism>
<keyword evidence="1" id="KW-0732">Signal</keyword>
<dbReference type="RefSeq" id="WP_117454461.1">
    <property type="nucleotide sequence ID" value="NZ_CP060636.1"/>
</dbReference>